<dbReference type="PANTHER" id="PTHR47482:SF5">
    <property type="entry name" value="FAR1 DOMAIN-CONTAINING PROTEIN"/>
    <property type="match status" value="1"/>
</dbReference>
<dbReference type="Pfam" id="PF03101">
    <property type="entry name" value="FAR1"/>
    <property type="match status" value="1"/>
</dbReference>
<proteinExistence type="predicted"/>
<dbReference type="HOGENOM" id="CLU_1144120_0_0_1"/>
<dbReference type="AlphaFoldDB" id="A0A0E0D0T4"/>
<dbReference type="PANTHER" id="PTHR47482">
    <property type="entry name" value="OS11G0632001 PROTEIN"/>
    <property type="match status" value="1"/>
</dbReference>
<dbReference type="InterPro" id="IPR004330">
    <property type="entry name" value="FAR1_DNA_bnd_dom"/>
</dbReference>
<reference evidence="2" key="2">
    <citation type="submission" date="2018-05" db="EMBL/GenBank/DDBJ databases">
        <title>OmerRS3 (Oryza meridionalis Reference Sequence Version 3).</title>
        <authorList>
            <person name="Zhang J."/>
            <person name="Kudrna D."/>
            <person name="Lee S."/>
            <person name="Talag J."/>
            <person name="Welchert J."/>
            <person name="Wing R.A."/>
        </authorList>
    </citation>
    <scope>NUCLEOTIDE SEQUENCE [LARGE SCALE GENOMIC DNA]</scope>
    <source>
        <strain evidence="2">cv. OR44</strain>
    </source>
</reference>
<sequence length="243" mass="26953">MEELHPTRSFLQLMASMHEPADQVALRIEADLLKCDEDIPYRGDASPPEFPVVPADGSLVGRTEMLLDSEGDPIVMDIAEQTEHTDYDSPIAESEPMQQSTPSGTVFEALDAEQTGYSSATSASTKRRKRRWAGTDLLVNNPDFAGAIEQAIRNASARATAAICHPREGQVFDTEGEAYQFYNIHAWDSGFSIRLGRLQKNPTTKNLNMREFQCSRSGTPRANQRSTTRCDCPARLRLLKTST</sequence>
<reference evidence="2" key="1">
    <citation type="submission" date="2015-04" db="UniProtKB">
        <authorList>
            <consortium name="EnsemblPlants"/>
        </authorList>
    </citation>
    <scope>IDENTIFICATION</scope>
</reference>
<keyword evidence="3" id="KW-1185">Reference proteome</keyword>
<evidence type="ECO:0000313" key="3">
    <source>
        <dbReference type="Proteomes" id="UP000008021"/>
    </source>
</evidence>
<name>A0A0E0D0T4_9ORYZ</name>
<dbReference type="EnsemblPlants" id="OMERI03G16120.1">
    <property type="protein sequence ID" value="OMERI03G16120.1"/>
    <property type="gene ID" value="OMERI03G16120"/>
</dbReference>
<organism evidence="2">
    <name type="scientific">Oryza meridionalis</name>
    <dbReference type="NCBI Taxonomy" id="40149"/>
    <lineage>
        <taxon>Eukaryota</taxon>
        <taxon>Viridiplantae</taxon>
        <taxon>Streptophyta</taxon>
        <taxon>Embryophyta</taxon>
        <taxon>Tracheophyta</taxon>
        <taxon>Spermatophyta</taxon>
        <taxon>Magnoliopsida</taxon>
        <taxon>Liliopsida</taxon>
        <taxon>Poales</taxon>
        <taxon>Poaceae</taxon>
        <taxon>BOP clade</taxon>
        <taxon>Oryzoideae</taxon>
        <taxon>Oryzeae</taxon>
        <taxon>Oryzinae</taxon>
        <taxon>Oryza</taxon>
    </lineage>
</organism>
<evidence type="ECO:0000313" key="2">
    <source>
        <dbReference type="EnsemblPlants" id="OMERI03G16120.1"/>
    </source>
</evidence>
<dbReference type="Gramene" id="OMERI03G16120.1">
    <property type="protein sequence ID" value="OMERI03G16120.1"/>
    <property type="gene ID" value="OMERI03G16120"/>
</dbReference>
<protein>
    <recommendedName>
        <fullName evidence="1">FAR1 domain-containing protein</fullName>
    </recommendedName>
</protein>
<feature type="domain" description="FAR1" evidence="1">
    <location>
        <begin position="180"/>
        <end position="239"/>
    </location>
</feature>
<accession>A0A0E0D0T4</accession>
<dbReference type="Proteomes" id="UP000008021">
    <property type="component" value="Chromosome 3"/>
</dbReference>
<evidence type="ECO:0000259" key="1">
    <source>
        <dbReference type="Pfam" id="PF03101"/>
    </source>
</evidence>